<dbReference type="PANTHER" id="PTHR24034">
    <property type="entry name" value="EGF-LIKE DOMAIN-CONTAINING PROTEIN"/>
    <property type="match status" value="1"/>
</dbReference>
<evidence type="ECO:0000313" key="8">
    <source>
        <dbReference type="RefSeq" id="XP_013389238.1"/>
    </source>
</evidence>
<dbReference type="InterPro" id="IPR000742">
    <property type="entry name" value="EGF"/>
</dbReference>
<dbReference type="SMART" id="SM00181">
    <property type="entry name" value="EGF"/>
    <property type="match status" value="7"/>
</dbReference>
<dbReference type="Gene3D" id="2.10.25.10">
    <property type="entry name" value="Laminin"/>
    <property type="match status" value="6"/>
</dbReference>
<dbReference type="AlphaFoldDB" id="A0A1S3HT91"/>
<dbReference type="PROSITE" id="PS00010">
    <property type="entry name" value="ASX_HYDROXYL"/>
    <property type="match status" value="1"/>
</dbReference>
<evidence type="ECO:0000256" key="2">
    <source>
        <dbReference type="ARBA" id="ARBA00022729"/>
    </source>
</evidence>
<accession>A0A1S3HT91</accession>
<keyword evidence="1 5" id="KW-0245">EGF-like domain</keyword>
<dbReference type="InterPro" id="IPR057774">
    <property type="entry name" value="D8C_UMOD/GP2/OIT3-like"/>
</dbReference>
<evidence type="ECO:0000256" key="1">
    <source>
        <dbReference type="ARBA" id="ARBA00022536"/>
    </source>
</evidence>
<dbReference type="SUPFAM" id="SSF57196">
    <property type="entry name" value="EGF/Laminin"/>
    <property type="match status" value="5"/>
</dbReference>
<dbReference type="FunFam" id="2.10.25.10:FF:000653">
    <property type="entry name" value="Putative Fibrillin-1"/>
    <property type="match status" value="1"/>
</dbReference>
<keyword evidence="4" id="KW-1015">Disulfide bond</keyword>
<dbReference type="PROSITE" id="PS50026">
    <property type="entry name" value="EGF_3"/>
    <property type="match status" value="1"/>
</dbReference>
<evidence type="ECO:0000256" key="5">
    <source>
        <dbReference type="PROSITE-ProRule" id="PRU00076"/>
    </source>
</evidence>
<dbReference type="InterPro" id="IPR001881">
    <property type="entry name" value="EGF-like_Ca-bd_dom"/>
</dbReference>
<keyword evidence="7" id="KW-1185">Reference proteome</keyword>
<dbReference type="InParanoid" id="A0A1S3HT91"/>
<dbReference type="InterPro" id="IPR050751">
    <property type="entry name" value="ECM_structural_protein"/>
</dbReference>
<dbReference type="CDD" id="cd00054">
    <property type="entry name" value="EGF_CA"/>
    <property type="match status" value="1"/>
</dbReference>
<keyword evidence="3" id="KW-0677">Repeat</keyword>
<dbReference type="PROSITE" id="PS01186">
    <property type="entry name" value="EGF_2"/>
    <property type="match status" value="1"/>
</dbReference>
<dbReference type="InterPro" id="IPR018097">
    <property type="entry name" value="EGF_Ca-bd_CS"/>
</dbReference>
<evidence type="ECO:0000313" key="7">
    <source>
        <dbReference type="Proteomes" id="UP000085678"/>
    </source>
</evidence>
<dbReference type="OrthoDB" id="2015116at2759"/>
<reference evidence="8" key="1">
    <citation type="submission" date="2025-08" db="UniProtKB">
        <authorList>
            <consortium name="RefSeq"/>
        </authorList>
    </citation>
    <scope>IDENTIFICATION</scope>
    <source>
        <tissue evidence="8">Gonads</tissue>
    </source>
</reference>
<comment type="caution">
    <text evidence="5">Lacks conserved residue(s) required for the propagation of feature annotation.</text>
</comment>
<proteinExistence type="predicted"/>
<dbReference type="GeneID" id="106157967"/>
<evidence type="ECO:0000256" key="4">
    <source>
        <dbReference type="ARBA" id="ARBA00023157"/>
    </source>
</evidence>
<gene>
    <name evidence="8" type="primary">LOC106157967</name>
</gene>
<dbReference type="STRING" id="7574.A0A1S3HT91"/>
<dbReference type="RefSeq" id="XP_013389238.1">
    <property type="nucleotide sequence ID" value="XM_013533784.1"/>
</dbReference>
<dbReference type="InterPro" id="IPR024731">
    <property type="entry name" value="NELL2-like_EGF"/>
</dbReference>
<dbReference type="PANTHER" id="PTHR24034:SF89">
    <property type="entry name" value="COMPLEMENT COMPONENT C1Q RECEPTOR"/>
    <property type="match status" value="1"/>
</dbReference>
<protein>
    <submittedName>
        <fullName evidence="8">Matrilin-2-like</fullName>
    </submittedName>
</protein>
<name>A0A1S3HT91_LINAN</name>
<feature type="domain" description="EGF-like" evidence="6">
    <location>
        <begin position="511"/>
        <end position="549"/>
    </location>
</feature>
<dbReference type="Pfam" id="PF14670">
    <property type="entry name" value="FXa_inhibition"/>
    <property type="match status" value="3"/>
</dbReference>
<dbReference type="Pfam" id="PF23283">
    <property type="entry name" value="D8C_UMOD"/>
    <property type="match status" value="2"/>
</dbReference>
<dbReference type="InterPro" id="IPR000152">
    <property type="entry name" value="EGF-type_Asp/Asn_hydroxyl_site"/>
</dbReference>
<dbReference type="SMART" id="SM00179">
    <property type="entry name" value="EGF_CA"/>
    <property type="match status" value="2"/>
</dbReference>
<dbReference type="GO" id="GO:0005509">
    <property type="term" value="F:calcium ion binding"/>
    <property type="evidence" value="ECO:0007669"/>
    <property type="project" value="InterPro"/>
</dbReference>
<evidence type="ECO:0000256" key="3">
    <source>
        <dbReference type="ARBA" id="ARBA00022737"/>
    </source>
</evidence>
<dbReference type="PROSITE" id="PS01187">
    <property type="entry name" value="EGF_CA"/>
    <property type="match status" value="1"/>
</dbReference>
<organism evidence="7 8">
    <name type="scientific">Lingula anatina</name>
    <name type="common">Brachiopod</name>
    <name type="synonym">Lingula unguis</name>
    <dbReference type="NCBI Taxonomy" id="7574"/>
    <lineage>
        <taxon>Eukaryota</taxon>
        <taxon>Metazoa</taxon>
        <taxon>Spiralia</taxon>
        <taxon>Lophotrochozoa</taxon>
        <taxon>Brachiopoda</taxon>
        <taxon>Linguliformea</taxon>
        <taxon>Lingulata</taxon>
        <taxon>Lingulida</taxon>
        <taxon>Linguloidea</taxon>
        <taxon>Lingulidae</taxon>
        <taxon>Lingula</taxon>
    </lineage>
</organism>
<keyword evidence="2" id="KW-0732">Signal</keyword>
<sequence length="749" mass="82479">MVLFCAFVDPCYNYQPITDEWRNINYGSKAFCDITHQWNDWYRFMGRAGNKMPDSAPSKDRCGTSYPIWLYGGHPKVSNGIVSRRLCTYYSSYTCTTSSQRGELQVYEYAKVKKCPGGYYVYKLPYLQAMCNRAFCAVKDTSDPCLDSNCTYGCVNQNGQAQCTCPANILNSNRNQSCVSPCSNNNGGCSHTCRSSGAGSKTCECPETMELDKDQKTCVDPCEGYKLLDQEWRNAKYGSNNYCDDMTSFEGWYRFVKGAGNRMADSCVSWNHCGGSGRTRWLLGGHPTAKDGIVKRKICTRSSSSSCNCYDNSHTSFDYALVRKCPGGYYVYKFPQFQWHYCNVNMCGVTDTSDPCLNSTCTHGCTGDKGSPVCTCPSNLVLAEDRNTCVSPCDIDNGGCSHSCHSDVNATVTCSCPSGLVLAGAKKICVTPCLHQNGGCSHFCKADDKGKISCGCPANMVLAKDNKTCISTCSINNGGCSHNCTDSNSGAICSCPVSWELGNDKLTCDQDANECKRNPCSQHATCINTHGSFKCVCNAGYAGDGFNCHDERPTDKNTRHCRCRLRAETNSTAQGPILFDLPTLIYGHKTLWATDMYGNESAAYVITDKYPNFYNTLRRRKAIGSREDLLTCLKVLRSCPTDCERLARIIVGDTLGFETKLLVENSAHDQVYKTMGQIMCETYNHHIDPPGKRVVVFYNPGEDCGDELSTYASEAYLCCNSEDVSGIGKLTFWNRKCSGGVKLSELLVG</sequence>
<dbReference type="Proteomes" id="UP000085678">
    <property type="component" value="Unplaced"/>
</dbReference>
<dbReference type="KEGG" id="lak:106157967"/>
<dbReference type="Pfam" id="PF12947">
    <property type="entry name" value="EGF_3"/>
    <property type="match status" value="1"/>
</dbReference>
<evidence type="ECO:0000259" key="6">
    <source>
        <dbReference type="PROSITE" id="PS50026"/>
    </source>
</evidence>